<gene>
    <name evidence="1" type="ORF">DSO57_1037531</name>
</gene>
<reference evidence="1" key="1">
    <citation type="submission" date="2022-04" db="EMBL/GenBank/DDBJ databases">
        <title>Genome of the entomopathogenic fungus Entomophthora muscae.</title>
        <authorList>
            <person name="Elya C."/>
            <person name="Lovett B.R."/>
            <person name="Lee E."/>
            <person name="Macias A.M."/>
            <person name="Hajek A.E."/>
            <person name="De Bivort B.L."/>
            <person name="Kasson M.T."/>
            <person name="De Fine Licht H.H."/>
            <person name="Stajich J.E."/>
        </authorList>
    </citation>
    <scope>NUCLEOTIDE SEQUENCE</scope>
    <source>
        <strain evidence="1">Berkeley</strain>
    </source>
</reference>
<dbReference type="EMBL" id="QTSX02007507">
    <property type="protein sequence ID" value="KAJ9048190.1"/>
    <property type="molecule type" value="Genomic_DNA"/>
</dbReference>
<protein>
    <submittedName>
        <fullName evidence="1">Uncharacterized protein</fullName>
    </submittedName>
</protein>
<sequence length="267" mass="27708">MQFITLAIVTALVGASPIPAASGNKNRLVWTLSSNNRQAGSRLRAAQDGEAANEEVGPLGIQSNLEVFEDGKNEPSAKICYQDCGDNYSEAESGSENNSGEDSNYEKPDSAVGGGNDDSYSDENDSDSDSDSDSDDANDNYSDAKDGGYSPKGYNAAGAGRSSYSRGYKGASVGGNSYKNAGDSDSDSSSDSDSDDDKHSGSQGARSYSGKSYNAVGGEGNSRGMAYYSDAGGNSYKKGGDSSSDSDSDVDKYSGSKGRAWLWCQSL</sequence>
<proteinExistence type="predicted"/>
<comment type="caution">
    <text evidence="1">The sequence shown here is derived from an EMBL/GenBank/DDBJ whole genome shotgun (WGS) entry which is preliminary data.</text>
</comment>
<accession>A0ACC2RE27</accession>
<evidence type="ECO:0000313" key="2">
    <source>
        <dbReference type="Proteomes" id="UP001165960"/>
    </source>
</evidence>
<name>A0ACC2RE27_9FUNG</name>
<dbReference type="Proteomes" id="UP001165960">
    <property type="component" value="Unassembled WGS sequence"/>
</dbReference>
<organism evidence="1 2">
    <name type="scientific">Entomophthora muscae</name>
    <dbReference type="NCBI Taxonomy" id="34485"/>
    <lineage>
        <taxon>Eukaryota</taxon>
        <taxon>Fungi</taxon>
        <taxon>Fungi incertae sedis</taxon>
        <taxon>Zoopagomycota</taxon>
        <taxon>Entomophthoromycotina</taxon>
        <taxon>Entomophthoromycetes</taxon>
        <taxon>Entomophthorales</taxon>
        <taxon>Entomophthoraceae</taxon>
        <taxon>Entomophthora</taxon>
    </lineage>
</organism>
<evidence type="ECO:0000313" key="1">
    <source>
        <dbReference type="EMBL" id="KAJ9048190.1"/>
    </source>
</evidence>
<keyword evidence="2" id="KW-1185">Reference proteome</keyword>